<sequence length="145" mass="15789">MWVSPTNLLDCSAPGNKNCFVPRYSKTDNFKVRNPLIVEIDVRFWKNGTAMDGYAALWTDTNGATNIKYSEYNPAVLAFHEAHFEAVEAGTHGIRVDSQPGCTITSVQPPSGKAVNANRGWASISVAVAAHTEGDHTCLWTMACN</sequence>
<evidence type="ECO:0000313" key="1">
    <source>
        <dbReference type="EMBL" id="KSU77857.1"/>
    </source>
</evidence>
<organism evidence="1 2">
    <name type="scientific">Pseudarthrobacter enclensis</name>
    <dbReference type="NCBI Taxonomy" id="993070"/>
    <lineage>
        <taxon>Bacteria</taxon>
        <taxon>Bacillati</taxon>
        <taxon>Actinomycetota</taxon>
        <taxon>Actinomycetes</taxon>
        <taxon>Micrococcales</taxon>
        <taxon>Micrococcaceae</taxon>
        <taxon>Pseudarthrobacter</taxon>
    </lineage>
</organism>
<dbReference type="AlphaFoldDB" id="A0A0V8IT01"/>
<keyword evidence="2" id="KW-1185">Reference proteome</keyword>
<gene>
    <name evidence="1" type="ORF">AS031_07265</name>
</gene>
<name>A0A0V8IT01_9MICC</name>
<reference evidence="1 2" key="1">
    <citation type="journal article" date="2014" name="Arch. Microbiol.">
        <title>Arthrobacter enclensis sp. nov., isolated from sediment sample.</title>
        <authorList>
            <person name="Dastager S.G."/>
            <person name="Liu Q."/>
            <person name="Tang S.K."/>
            <person name="Krishnamurthi S."/>
            <person name="Lee J.C."/>
            <person name="Li W.J."/>
        </authorList>
    </citation>
    <scope>NUCLEOTIDE SEQUENCE [LARGE SCALE GENOMIC DNA]</scope>
    <source>
        <strain evidence="1 2">NIO-1008</strain>
    </source>
</reference>
<protein>
    <submittedName>
        <fullName evidence="1">Uncharacterized protein</fullName>
    </submittedName>
</protein>
<dbReference type="Proteomes" id="UP000053199">
    <property type="component" value="Unassembled WGS sequence"/>
</dbReference>
<evidence type="ECO:0000313" key="2">
    <source>
        <dbReference type="Proteomes" id="UP000053199"/>
    </source>
</evidence>
<accession>A0A0V8IT01</accession>
<proteinExistence type="predicted"/>
<dbReference type="EMBL" id="LNQM01000002">
    <property type="protein sequence ID" value="KSU77857.1"/>
    <property type="molecule type" value="Genomic_DNA"/>
</dbReference>
<comment type="caution">
    <text evidence="1">The sequence shown here is derived from an EMBL/GenBank/DDBJ whole genome shotgun (WGS) entry which is preliminary data.</text>
</comment>